<reference evidence="3 4" key="1">
    <citation type="submission" date="2023-07" db="EMBL/GenBank/DDBJ databases">
        <title>Sorghum-associated microbial communities from plants grown in Nebraska, USA.</title>
        <authorList>
            <person name="Schachtman D."/>
        </authorList>
    </citation>
    <scope>NUCLEOTIDE SEQUENCE [LARGE SCALE GENOMIC DNA]</scope>
    <source>
        <strain evidence="3 4">DS2154</strain>
    </source>
</reference>
<dbReference type="InterPro" id="IPR039013">
    <property type="entry name" value="YgiF"/>
</dbReference>
<dbReference type="PROSITE" id="PS51708">
    <property type="entry name" value="CHAD"/>
    <property type="match status" value="1"/>
</dbReference>
<feature type="domain" description="CHAD" evidence="2">
    <location>
        <begin position="205"/>
        <end position="514"/>
    </location>
</feature>
<evidence type="ECO:0000259" key="2">
    <source>
        <dbReference type="PROSITE" id="PS51708"/>
    </source>
</evidence>
<dbReference type="SMART" id="SM00880">
    <property type="entry name" value="CHAD"/>
    <property type="match status" value="1"/>
</dbReference>
<dbReference type="EMBL" id="JAVDRL010000008">
    <property type="protein sequence ID" value="MDR6532300.1"/>
    <property type="molecule type" value="Genomic_DNA"/>
</dbReference>
<evidence type="ECO:0000259" key="1">
    <source>
        <dbReference type="PROSITE" id="PS51707"/>
    </source>
</evidence>
<dbReference type="RefSeq" id="WP_310032757.1">
    <property type="nucleotide sequence ID" value="NZ_JAVDRL010000008.1"/>
</dbReference>
<dbReference type="Pfam" id="PF05235">
    <property type="entry name" value="CHAD"/>
    <property type="match status" value="1"/>
</dbReference>
<dbReference type="Gene3D" id="2.40.320.10">
    <property type="entry name" value="Hypothetical Protein Pfu-838710-001"/>
    <property type="match status" value="1"/>
</dbReference>
<dbReference type="InterPro" id="IPR038186">
    <property type="entry name" value="CHAD_dom_sf"/>
</dbReference>
<gene>
    <name evidence="3" type="ORF">J2800_003056</name>
</gene>
<dbReference type="SUPFAM" id="SSF55154">
    <property type="entry name" value="CYTH-like phosphatases"/>
    <property type="match status" value="1"/>
</dbReference>
<dbReference type="Proteomes" id="UP001262754">
    <property type="component" value="Unassembled WGS sequence"/>
</dbReference>
<dbReference type="CDD" id="cd07756">
    <property type="entry name" value="CYTH-like_Pase_CHAD"/>
    <property type="match status" value="1"/>
</dbReference>
<comment type="caution">
    <text evidence="3">The sequence shown here is derived from an EMBL/GenBank/DDBJ whole genome shotgun (WGS) entry which is preliminary data.</text>
</comment>
<accession>A0ABU1N1H1</accession>
<evidence type="ECO:0000313" key="3">
    <source>
        <dbReference type="EMBL" id="MDR6532300.1"/>
    </source>
</evidence>
<dbReference type="PANTHER" id="PTHR39569:SF1">
    <property type="entry name" value="INORGANIC TRIPHOSPHATASE"/>
    <property type="match status" value="1"/>
</dbReference>
<keyword evidence="4" id="KW-1185">Reference proteome</keyword>
<evidence type="ECO:0000313" key="4">
    <source>
        <dbReference type="Proteomes" id="UP001262754"/>
    </source>
</evidence>
<organism evidence="3 4">
    <name type="scientific">Caulobacter rhizosphaerae</name>
    <dbReference type="NCBI Taxonomy" id="2010972"/>
    <lineage>
        <taxon>Bacteria</taxon>
        <taxon>Pseudomonadati</taxon>
        <taxon>Pseudomonadota</taxon>
        <taxon>Alphaproteobacteria</taxon>
        <taxon>Caulobacterales</taxon>
        <taxon>Caulobacteraceae</taxon>
        <taxon>Caulobacter</taxon>
    </lineage>
</organism>
<protein>
    <submittedName>
        <fullName evidence="3">Inorganic triphosphatase YgiF</fullName>
    </submittedName>
</protein>
<dbReference type="PROSITE" id="PS51707">
    <property type="entry name" value="CYTH"/>
    <property type="match status" value="1"/>
</dbReference>
<name>A0ABU1N1H1_9CAUL</name>
<dbReference type="InterPro" id="IPR023577">
    <property type="entry name" value="CYTH_domain"/>
</dbReference>
<dbReference type="Gene3D" id="1.40.20.10">
    <property type="entry name" value="CHAD domain"/>
    <property type="match status" value="1"/>
</dbReference>
<dbReference type="Pfam" id="PF01928">
    <property type="entry name" value="CYTH"/>
    <property type="match status" value="1"/>
</dbReference>
<dbReference type="SMART" id="SM01118">
    <property type="entry name" value="CYTH"/>
    <property type="match status" value="1"/>
</dbReference>
<dbReference type="InterPro" id="IPR033469">
    <property type="entry name" value="CYTH-like_dom_sf"/>
</dbReference>
<dbReference type="InterPro" id="IPR007899">
    <property type="entry name" value="CHAD_dom"/>
</dbReference>
<feature type="domain" description="CYTH" evidence="1">
    <location>
        <begin position="2"/>
        <end position="192"/>
    </location>
</feature>
<sequence length="514" mass="55535">MDHEIELKFLIAPEASDGVLARLEGREAVRQLDATYFDTVDHALRKAGFGLRIRDGENGRKQTLKSASSGGVFARGEWESAVDGPEPDRDLLARTPAARVINGDALAPVFVTRVKRVTRLVERDGATIEAAFDQGELRADDRRAEVSELELELKAGPPRVLFDLARDLAAHVPLRLSLVSKAERGYALALGEGDRPSAEATLAAEASTGEALQALGRAALDRLCAAAEALRTRPGPERVHKLRVAARRFRTLLSTFKTLAGAPDARHVKAELKWLAGALGAARDLDVFIADVWRPAVESPLATDQTGPAQDPLEAEAQDEARALAAFGKALLAAQTDAYAKAGQAVDSARFRALAIDAAAWLEAGAWTTDRRLDKRRARPAADFAANALDRARRRIRKDGRDLAALSPEDRHHLRIRGKKLRYAVEDLGGLFSDHPKRRARFVTATKALQDALGLLTDQAGREVLAREVALSCDDPEAAFAAGRLTAGGAEQEAALLAEAQGAYVSFAEAKRFW</sequence>
<proteinExistence type="predicted"/>
<dbReference type="PANTHER" id="PTHR39569">
    <property type="entry name" value="INORGANIC TRIPHOSPHATASE"/>
    <property type="match status" value="1"/>
</dbReference>